<organism evidence="11 12">
    <name type="scientific">Eremothecium sinecaudum</name>
    <dbReference type="NCBI Taxonomy" id="45286"/>
    <lineage>
        <taxon>Eukaryota</taxon>
        <taxon>Fungi</taxon>
        <taxon>Dikarya</taxon>
        <taxon>Ascomycota</taxon>
        <taxon>Saccharomycotina</taxon>
        <taxon>Saccharomycetes</taxon>
        <taxon>Saccharomycetales</taxon>
        <taxon>Saccharomycetaceae</taxon>
        <taxon>Eremothecium</taxon>
    </lineage>
</organism>
<accession>A0A0X8HSP3</accession>
<evidence type="ECO:0000256" key="4">
    <source>
        <dbReference type="ARBA" id="ARBA00013044"/>
    </source>
</evidence>
<evidence type="ECO:0000256" key="2">
    <source>
        <dbReference type="ARBA" id="ARBA00008943"/>
    </source>
</evidence>
<keyword evidence="8" id="KW-0378">Hydrolase</keyword>
<gene>
    <name evidence="11" type="ORF">AW171_hschr42649</name>
</gene>
<dbReference type="Gene3D" id="3.60.10.10">
    <property type="entry name" value="Endonuclease/exonuclease/phosphatase"/>
    <property type="match status" value="1"/>
</dbReference>
<dbReference type="AlphaFoldDB" id="A0A0X8HSP3"/>
<comment type="similarity">
    <text evidence="2">Belongs to the synaptojanin family.</text>
</comment>
<dbReference type="GO" id="GO:0015031">
    <property type="term" value="P:protein transport"/>
    <property type="evidence" value="ECO:0007669"/>
    <property type="project" value="UniProtKB-KW"/>
</dbReference>
<sequence>MKLFIRSEPRAIALSSNDYVLMFERPKDNPKISQTKSNQPLIIVKTMSEQLLAHNKFQECSVFPIKGLLGLIQVKGQVFIGLITGGKNVATPRWQKDQGNLKINESIYQILHVNFYCLDTPIYDQWFTHISEQNQERLLNEHPCAPLKKLFSDGTFYYSRDFDITNVMQERGLNFRLENVIENQDHKYIWNINLISEIVQFRQRITPAELALFDGGEFLTFIIRGFCKSILSDVLDNQTSVTLISKFSTEDHDNCFDLQKGVYDDGSVSGFVESEVIIQTERYIFAYVLTRGDVPLCWEVVEGQLLHSKKVKLTKAPEHTQISFDKHFDDMTSKYGDISIVNLTKSRSSSQQTVNAAYRTCAENKRIRFTSVDYSSDVLMKSDHKLLYFLKQDIYEFGAFAYDISKGIYVGKQTGAFRISAINSTLKPNIVEMCVSREVLDLTTNELDGFTVTNELLNQHSSLWTDNEFWLTWIYNKIMKNPARYRKLYANIFEGSSKVILYDPLHVHISKCLKQVRNEFTYEKDINIFAGSFNVNAKTSSEDLHCWLFPKDRNGGVTFADIFVVGLQEIVELTPGHMLAADPFAKQYWENTILKHLNRGGQNYICTAANQLGGVLLLLYVNETESSKIKQIEYDVKKTGFGGMSANKGAAAVRFLYSTTKFCFIVSHLAAGLENVEQRHNDYKTIMKNIRFSRGSRIKDHDGIIWMGDFNYRILLSNDEVRKAIADGDYTKLFEKDQLNQQMIAGESFPYFNEMEITFPPTYKFDPGSRTYDTSEKMRIPAWTDRILSRGDILRQLCYGCASDIIFSDHRPVYATFKARTTVIDEEKRAKLSRNFHERIAQMFAGLSEEQKYALLEEKELVVENIKAQGVVPSIFKIKRGKKLPPPSSDMKKWWVGNGKQVKVVFDIDTAEFTLNPNFPINPFVPMDTEQPMFVRKTETNLEE</sequence>
<dbReference type="RefSeq" id="XP_017987738.1">
    <property type="nucleotide sequence ID" value="XM_018131684.1"/>
</dbReference>
<keyword evidence="12" id="KW-1185">Reference proteome</keyword>
<dbReference type="GO" id="GO:0006897">
    <property type="term" value="P:endocytosis"/>
    <property type="evidence" value="ECO:0007669"/>
    <property type="project" value="UniProtKB-KW"/>
</dbReference>
<dbReference type="Pfam" id="PF02383">
    <property type="entry name" value="Syja_N"/>
    <property type="match status" value="1"/>
</dbReference>
<comment type="subcellular location">
    <subcellularLocation>
        <location evidence="1">Cytoplasm</location>
    </subcellularLocation>
</comment>
<evidence type="ECO:0000256" key="5">
    <source>
        <dbReference type="ARBA" id="ARBA00022448"/>
    </source>
</evidence>
<dbReference type="GO" id="GO:0005737">
    <property type="term" value="C:cytoplasm"/>
    <property type="evidence" value="ECO:0007669"/>
    <property type="project" value="UniProtKB-SubCell"/>
</dbReference>
<reference evidence="11 12" key="1">
    <citation type="submission" date="2016-01" db="EMBL/GenBank/DDBJ databases">
        <title>Genome sequence of the yeast Holleya sinecauda.</title>
        <authorList>
            <person name="Dietrich F.S."/>
        </authorList>
    </citation>
    <scope>NUCLEOTIDE SEQUENCE [LARGE SCALE GENOMIC DNA]</scope>
    <source>
        <strain evidence="11 12">ATCC 58844</strain>
    </source>
</reference>
<evidence type="ECO:0000256" key="6">
    <source>
        <dbReference type="ARBA" id="ARBA00022490"/>
    </source>
</evidence>
<dbReference type="Pfam" id="PF22669">
    <property type="entry name" value="Exo_endo_phos2"/>
    <property type="match status" value="1"/>
</dbReference>
<dbReference type="InterPro" id="IPR046985">
    <property type="entry name" value="IP5"/>
</dbReference>
<dbReference type="SMART" id="SM00128">
    <property type="entry name" value="IPPc"/>
    <property type="match status" value="1"/>
</dbReference>
<keyword evidence="7" id="KW-0254">Endocytosis</keyword>
<keyword evidence="5" id="KW-0813">Transport</keyword>
<evidence type="ECO:0000256" key="8">
    <source>
        <dbReference type="ARBA" id="ARBA00022801"/>
    </source>
</evidence>
<comment type="similarity">
    <text evidence="3">In the central section; belongs to the inositol 1,4,5-trisphosphate 5-phosphatase family.</text>
</comment>
<dbReference type="PANTHER" id="PTHR11200">
    <property type="entry name" value="INOSITOL 5-PHOSPHATASE"/>
    <property type="match status" value="1"/>
</dbReference>
<dbReference type="EC" id="3.1.3.36" evidence="4"/>
<dbReference type="InterPro" id="IPR002013">
    <property type="entry name" value="SAC_dom"/>
</dbReference>
<proteinExistence type="inferred from homology"/>
<dbReference type="InterPro" id="IPR000300">
    <property type="entry name" value="IPPc"/>
</dbReference>
<dbReference type="GO" id="GO:0004439">
    <property type="term" value="F:phosphatidylinositol-4,5-bisphosphate 5-phosphatase activity"/>
    <property type="evidence" value="ECO:0007669"/>
    <property type="project" value="UniProtKB-EC"/>
</dbReference>
<evidence type="ECO:0000313" key="12">
    <source>
        <dbReference type="Proteomes" id="UP000243052"/>
    </source>
</evidence>
<dbReference type="InterPro" id="IPR036691">
    <property type="entry name" value="Endo/exonu/phosph_ase_sf"/>
</dbReference>
<dbReference type="FunFam" id="3.60.10.10:FF:000029">
    <property type="entry name" value="Inositol polyphosphate 5-phosphatase"/>
    <property type="match status" value="1"/>
</dbReference>
<evidence type="ECO:0000256" key="9">
    <source>
        <dbReference type="ARBA" id="ARBA00022927"/>
    </source>
</evidence>
<evidence type="ECO:0000313" key="11">
    <source>
        <dbReference type="EMBL" id="AMD20742.1"/>
    </source>
</evidence>
<dbReference type="GeneID" id="28724002"/>
<dbReference type="EMBL" id="CP014244">
    <property type="protein sequence ID" value="AMD20742.1"/>
    <property type="molecule type" value="Genomic_DNA"/>
</dbReference>
<dbReference type="STRING" id="45286.A0A0X8HSP3"/>
<keyword evidence="9" id="KW-0653">Protein transport</keyword>
<dbReference type="GO" id="GO:0016020">
    <property type="term" value="C:membrane"/>
    <property type="evidence" value="ECO:0007669"/>
    <property type="project" value="TreeGrafter"/>
</dbReference>
<dbReference type="GO" id="GO:0046856">
    <property type="term" value="P:phosphatidylinositol dephosphorylation"/>
    <property type="evidence" value="ECO:0007669"/>
    <property type="project" value="InterPro"/>
</dbReference>
<dbReference type="PANTHER" id="PTHR11200:SF269">
    <property type="entry name" value="PHOSPHATIDYLINOSITOL 4,5-BISPHOSPHATE 5-PHOSPHATASE INP51"/>
    <property type="match status" value="1"/>
</dbReference>
<keyword evidence="6" id="KW-0963">Cytoplasm</keyword>
<protein>
    <recommendedName>
        <fullName evidence="4">phosphoinositide 5-phosphatase</fullName>
        <ecNumber evidence="4">3.1.3.36</ecNumber>
    </recommendedName>
</protein>
<dbReference type="SUPFAM" id="SSF56219">
    <property type="entry name" value="DNase I-like"/>
    <property type="match status" value="1"/>
</dbReference>
<evidence type="ECO:0000256" key="7">
    <source>
        <dbReference type="ARBA" id="ARBA00022583"/>
    </source>
</evidence>
<dbReference type="OrthoDB" id="405996at2759"/>
<evidence type="ECO:0000256" key="3">
    <source>
        <dbReference type="ARBA" id="ARBA00009678"/>
    </source>
</evidence>
<dbReference type="PROSITE" id="PS50275">
    <property type="entry name" value="SAC"/>
    <property type="match status" value="1"/>
</dbReference>
<dbReference type="Proteomes" id="UP000243052">
    <property type="component" value="Chromosome iv"/>
</dbReference>
<evidence type="ECO:0000256" key="1">
    <source>
        <dbReference type="ARBA" id="ARBA00004496"/>
    </source>
</evidence>
<feature type="domain" description="SAC" evidence="10">
    <location>
        <begin position="147"/>
        <end position="477"/>
    </location>
</feature>
<evidence type="ECO:0000259" key="10">
    <source>
        <dbReference type="PROSITE" id="PS50275"/>
    </source>
</evidence>
<dbReference type="GO" id="GO:0043813">
    <property type="term" value="F:phosphatidylinositol-3,5-bisphosphate 5-phosphatase activity"/>
    <property type="evidence" value="ECO:0007669"/>
    <property type="project" value="TreeGrafter"/>
</dbReference>
<name>A0A0X8HSP3_9SACH</name>